<protein>
    <submittedName>
        <fullName evidence="2">VOC family protein</fullName>
    </submittedName>
</protein>
<dbReference type="InterPro" id="IPR037523">
    <property type="entry name" value="VOC_core"/>
</dbReference>
<accession>A0ABS7BPJ1</accession>
<dbReference type="SUPFAM" id="SSF54593">
    <property type="entry name" value="Glyoxalase/Bleomycin resistance protein/Dihydroxybiphenyl dioxygenase"/>
    <property type="match status" value="1"/>
</dbReference>
<dbReference type="PANTHER" id="PTHR39434:SF1">
    <property type="entry name" value="VOC DOMAIN-CONTAINING PROTEIN"/>
    <property type="match status" value="1"/>
</dbReference>
<evidence type="ECO:0000313" key="3">
    <source>
        <dbReference type="Proteomes" id="UP000759103"/>
    </source>
</evidence>
<dbReference type="Gene3D" id="3.10.180.10">
    <property type="entry name" value="2,3-Dihydroxybiphenyl 1,2-Dioxygenase, domain 1"/>
    <property type="match status" value="1"/>
</dbReference>
<name>A0ABS7BPJ1_9SPHN</name>
<proteinExistence type="predicted"/>
<evidence type="ECO:0000259" key="1">
    <source>
        <dbReference type="PROSITE" id="PS51819"/>
    </source>
</evidence>
<reference evidence="2 3" key="1">
    <citation type="submission" date="2021-07" db="EMBL/GenBank/DDBJ databases">
        <title>Sphingomonas sp.</title>
        <authorList>
            <person name="Feng G."/>
            <person name="Li J."/>
            <person name="Pan M."/>
        </authorList>
    </citation>
    <scope>NUCLEOTIDE SEQUENCE [LARGE SCALE GENOMIC DNA]</scope>
    <source>
        <strain evidence="2 3">RRHST34</strain>
    </source>
</reference>
<dbReference type="InterPro" id="IPR004360">
    <property type="entry name" value="Glyas_Fos-R_dOase_dom"/>
</dbReference>
<sequence>MTLRPFHLAFPVHDLAEARAFYGGVLGCAEGRSSESWIDFDFGGHQIVAHLDPAARPVAVTNPVDGHDVPVPHFGIVLTMADWQALAARVEAAGVRFGIAPHVRFQGQPGEQATMFFRDPSGNALEFKAFADDSQLFATSARVPEAVA</sequence>
<dbReference type="InterPro" id="IPR029068">
    <property type="entry name" value="Glyas_Bleomycin-R_OHBP_Dase"/>
</dbReference>
<organism evidence="2 3">
    <name type="scientific">Sphingomonas citri</name>
    <dbReference type="NCBI Taxonomy" id="2862499"/>
    <lineage>
        <taxon>Bacteria</taxon>
        <taxon>Pseudomonadati</taxon>
        <taxon>Pseudomonadota</taxon>
        <taxon>Alphaproteobacteria</taxon>
        <taxon>Sphingomonadales</taxon>
        <taxon>Sphingomonadaceae</taxon>
        <taxon>Sphingomonas</taxon>
    </lineage>
</organism>
<keyword evidence="3" id="KW-1185">Reference proteome</keyword>
<gene>
    <name evidence="2" type="ORF">KZ820_12265</name>
</gene>
<comment type="caution">
    <text evidence="2">The sequence shown here is derived from an EMBL/GenBank/DDBJ whole genome shotgun (WGS) entry which is preliminary data.</text>
</comment>
<dbReference type="EMBL" id="JAHXZN010000003">
    <property type="protein sequence ID" value="MBW6531510.1"/>
    <property type="molecule type" value="Genomic_DNA"/>
</dbReference>
<dbReference type="Pfam" id="PF00903">
    <property type="entry name" value="Glyoxalase"/>
    <property type="match status" value="1"/>
</dbReference>
<feature type="domain" description="VOC" evidence="1">
    <location>
        <begin position="4"/>
        <end position="130"/>
    </location>
</feature>
<dbReference type="PANTHER" id="PTHR39434">
    <property type="match status" value="1"/>
</dbReference>
<dbReference type="RefSeq" id="WP_219748883.1">
    <property type="nucleotide sequence ID" value="NZ_JAHXZN010000003.1"/>
</dbReference>
<dbReference type="Proteomes" id="UP000759103">
    <property type="component" value="Unassembled WGS sequence"/>
</dbReference>
<evidence type="ECO:0000313" key="2">
    <source>
        <dbReference type="EMBL" id="MBW6531510.1"/>
    </source>
</evidence>
<dbReference type="PROSITE" id="PS51819">
    <property type="entry name" value="VOC"/>
    <property type="match status" value="1"/>
</dbReference>
<dbReference type="CDD" id="cd08357">
    <property type="entry name" value="VOC_like"/>
    <property type="match status" value="1"/>
</dbReference>